<evidence type="ECO:0000313" key="2">
    <source>
        <dbReference type="Proteomes" id="UP001311915"/>
    </source>
</evidence>
<sequence length="93" mass="10751">MFNNFKTMCTWKSSIDTHTKQAKKARGSLKSDSLHTGGAKTVGTIAQEMNWDALLLNRRFSRRLMSGRKKMSQIRMCGWRKGPNELLFGKKKW</sequence>
<keyword evidence="2" id="KW-1185">Reference proteome</keyword>
<dbReference type="AlphaFoldDB" id="A0AAV9LQP5"/>
<organism evidence="1 2">
    <name type="scientific">Solanum pinnatisectum</name>
    <name type="common">tansyleaf nightshade</name>
    <dbReference type="NCBI Taxonomy" id="50273"/>
    <lineage>
        <taxon>Eukaryota</taxon>
        <taxon>Viridiplantae</taxon>
        <taxon>Streptophyta</taxon>
        <taxon>Embryophyta</taxon>
        <taxon>Tracheophyta</taxon>
        <taxon>Spermatophyta</taxon>
        <taxon>Magnoliopsida</taxon>
        <taxon>eudicotyledons</taxon>
        <taxon>Gunneridae</taxon>
        <taxon>Pentapetalae</taxon>
        <taxon>asterids</taxon>
        <taxon>lamiids</taxon>
        <taxon>Solanales</taxon>
        <taxon>Solanaceae</taxon>
        <taxon>Solanoideae</taxon>
        <taxon>Solaneae</taxon>
        <taxon>Solanum</taxon>
    </lineage>
</organism>
<dbReference type="EMBL" id="JAWPEI010000004">
    <property type="protein sequence ID" value="KAK4728062.1"/>
    <property type="molecule type" value="Genomic_DNA"/>
</dbReference>
<name>A0AAV9LQP5_9SOLN</name>
<protein>
    <submittedName>
        <fullName evidence="1">Uncharacterized protein</fullName>
    </submittedName>
</protein>
<evidence type="ECO:0000313" key="1">
    <source>
        <dbReference type="EMBL" id="KAK4728062.1"/>
    </source>
</evidence>
<reference evidence="1 2" key="1">
    <citation type="submission" date="2023-10" db="EMBL/GenBank/DDBJ databases">
        <title>Genome-Wide Identification Analysis in wild type Solanum Pinnatisectum Reveals Some Genes Defensing Phytophthora Infestans.</title>
        <authorList>
            <person name="Sun C."/>
        </authorList>
    </citation>
    <scope>NUCLEOTIDE SEQUENCE [LARGE SCALE GENOMIC DNA]</scope>
    <source>
        <strain evidence="1">LQN</strain>
        <tissue evidence="1">Leaf</tissue>
    </source>
</reference>
<proteinExistence type="predicted"/>
<accession>A0AAV9LQP5</accession>
<gene>
    <name evidence="1" type="ORF">R3W88_021050</name>
</gene>
<dbReference type="Proteomes" id="UP001311915">
    <property type="component" value="Unassembled WGS sequence"/>
</dbReference>
<comment type="caution">
    <text evidence="1">The sequence shown here is derived from an EMBL/GenBank/DDBJ whole genome shotgun (WGS) entry which is preliminary data.</text>
</comment>